<protein>
    <submittedName>
        <fullName evidence="2">Uncharacterized protein</fullName>
    </submittedName>
</protein>
<accession>A0A1Z5R6C3</accession>
<dbReference type="InParanoid" id="A0A1Z5R6C3"/>
<gene>
    <name evidence="2" type="ORF">SORBI_3008G098164</name>
</gene>
<dbReference type="AlphaFoldDB" id="A0A1Z5R6C3"/>
<sequence>MFEARQGKAGQGRGAPAILASRSASLTGAPTVPADGSTLGADNPAAIAAAASPPLASLQAAGFPAWWTSTSPMASSEGMYPPGGFTNFLQSNSSPDNFHLVGNTTSTTRTSPTTPSFRGISPGESNAQDKETINVDEDEPIEDGRTERRLNWTKDEDIRLVMFWNLMASGDFCNLMASRRLLNLMCATEIMPCNLMMPPYYLIL</sequence>
<evidence type="ECO:0000313" key="2">
    <source>
        <dbReference type="EMBL" id="OQU79119.1"/>
    </source>
</evidence>
<dbReference type="PANTHER" id="PTHR44947">
    <property type="entry name" value="OS05G0501001 PROTEIN"/>
    <property type="match status" value="1"/>
</dbReference>
<feature type="compositionally biased region" description="Low complexity" evidence="1">
    <location>
        <begin position="104"/>
        <end position="116"/>
    </location>
</feature>
<evidence type="ECO:0000256" key="1">
    <source>
        <dbReference type="SAM" id="MobiDB-lite"/>
    </source>
</evidence>
<evidence type="ECO:0000313" key="3">
    <source>
        <dbReference type="Proteomes" id="UP000000768"/>
    </source>
</evidence>
<organism evidence="2 3">
    <name type="scientific">Sorghum bicolor</name>
    <name type="common">Sorghum</name>
    <name type="synonym">Sorghum vulgare</name>
    <dbReference type="NCBI Taxonomy" id="4558"/>
    <lineage>
        <taxon>Eukaryota</taxon>
        <taxon>Viridiplantae</taxon>
        <taxon>Streptophyta</taxon>
        <taxon>Embryophyta</taxon>
        <taxon>Tracheophyta</taxon>
        <taxon>Spermatophyta</taxon>
        <taxon>Magnoliopsida</taxon>
        <taxon>Liliopsida</taxon>
        <taxon>Poales</taxon>
        <taxon>Poaceae</taxon>
        <taxon>PACMAD clade</taxon>
        <taxon>Panicoideae</taxon>
        <taxon>Andropogonodae</taxon>
        <taxon>Andropogoneae</taxon>
        <taxon>Sorghinae</taxon>
        <taxon>Sorghum</taxon>
    </lineage>
</organism>
<name>A0A1Z5R6C3_SORBI</name>
<dbReference type="EMBL" id="CM000767">
    <property type="protein sequence ID" value="OQU79119.1"/>
    <property type="molecule type" value="Genomic_DNA"/>
</dbReference>
<keyword evidence="3" id="KW-1185">Reference proteome</keyword>
<reference evidence="2 3" key="1">
    <citation type="journal article" date="2009" name="Nature">
        <title>The Sorghum bicolor genome and the diversification of grasses.</title>
        <authorList>
            <person name="Paterson A.H."/>
            <person name="Bowers J.E."/>
            <person name="Bruggmann R."/>
            <person name="Dubchak I."/>
            <person name="Grimwood J."/>
            <person name="Gundlach H."/>
            <person name="Haberer G."/>
            <person name="Hellsten U."/>
            <person name="Mitros T."/>
            <person name="Poliakov A."/>
            <person name="Schmutz J."/>
            <person name="Spannagl M."/>
            <person name="Tang H."/>
            <person name="Wang X."/>
            <person name="Wicker T."/>
            <person name="Bharti A.K."/>
            <person name="Chapman J."/>
            <person name="Feltus F.A."/>
            <person name="Gowik U."/>
            <person name="Grigoriev I.V."/>
            <person name="Lyons E."/>
            <person name="Maher C.A."/>
            <person name="Martis M."/>
            <person name="Narechania A."/>
            <person name="Otillar R.P."/>
            <person name="Penning B.W."/>
            <person name="Salamov A.A."/>
            <person name="Wang Y."/>
            <person name="Zhang L."/>
            <person name="Carpita N.C."/>
            <person name="Freeling M."/>
            <person name="Gingle A.R."/>
            <person name="Hash C.T."/>
            <person name="Keller B."/>
            <person name="Klein P."/>
            <person name="Kresovich S."/>
            <person name="McCann M.C."/>
            <person name="Ming R."/>
            <person name="Peterson D.G."/>
            <person name="Mehboob-ur-Rahman"/>
            <person name="Ware D."/>
            <person name="Westhoff P."/>
            <person name="Mayer K.F."/>
            <person name="Messing J."/>
            <person name="Rokhsar D.S."/>
        </authorList>
    </citation>
    <scope>NUCLEOTIDE SEQUENCE [LARGE SCALE GENOMIC DNA]</scope>
    <source>
        <strain evidence="3">cv. BTx623</strain>
    </source>
</reference>
<feature type="region of interest" description="Disordered" evidence="1">
    <location>
        <begin position="104"/>
        <end position="142"/>
    </location>
</feature>
<proteinExistence type="predicted"/>
<reference evidence="3" key="2">
    <citation type="journal article" date="2018" name="Plant J.">
        <title>The Sorghum bicolor reference genome: improved assembly, gene annotations, a transcriptome atlas, and signatures of genome organization.</title>
        <authorList>
            <person name="McCormick R.F."/>
            <person name="Truong S.K."/>
            <person name="Sreedasyam A."/>
            <person name="Jenkins J."/>
            <person name="Shu S."/>
            <person name="Sims D."/>
            <person name="Kennedy M."/>
            <person name="Amirebrahimi M."/>
            <person name="Weers B.D."/>
            <person name="McKinley B."/>
            <person name="Mattison A."/>
            <person name="Morishige D.T."/>
            <person name="Grimwood J."/>
            <person name="Schmutz J."/>
            <person name="Mullet J.E."/>
        </authorList>
    </citation>
    <scope>NUCLEOTIDE SEQUENCE [LARGE SCALE GENOMIC DNA]</scope>
    <source>
        <strain evidence="3">cv. BTx623</strain>
    </source>
</reference>
<dbReference type="PANTHER" id="PTHR44947:SF1">
    <property type="entry name" value="OS11G0303800 PROTEIN"/>
    <property type="match status" value="1"/>
</dbReference>
<dbReference type="Gramene" id="OQU79119">
    <property type="protein sequence ID" value="OQU79119"/>
    <property type="gene ID" value="SORBI_3008G098164"/>
</dbReference>
<dbReference type="Proteomes" id="UP000000768">
    <property type="component" value="Chromosome 8"/>
</dbReference>